<dbReference type="GO" id="GO:0006887">
    <property type="term" value="P:exocytosis"/>
    <property type="evidence" value="ECO:0007669"/>
    <property type="project" value="UniProtKB-KW"/>
</dbReference>
<keyword evidence="4" id="KW-0677">Repeat</keyword>
<evidence type="ECO:0000256" key="5">
    <source>
        <dbReference type="ARBA" id="ARBA00023028"/>
    </source>
</evidence>
<dbReference type="OrthoDB" id="10254947at2759"/>
<accession>A0A443RXB1</accession>
<dbReference type="InterPro" id="IPR002110">
    <property type="entry name" value="Ankyrin_rpt"/>
</dbReference>
<proteinExistence type="predicted"/>
<dbReference type="PROSITE" id="PS50297">
    <property type="entry name" value="ANK_REP_REGION"/>
    <property type="match status" value="1"/>
</dbReference>
<keyword evidence="7" id="KW-1053">Target membrane</keyword>
<keyword evidence="5" id="KW-0638">Presynaptic neurotoxin</keyword>
<keyword evidence="5" id="KW-0800">Toxin</keyword>
<dbReference type="STRING" id="299467.A0A443RXB1"/>
<dbReference type="GO" id="GO:0044218">
    <property type="term" value="C:other organism cell membrane"/>
    <property type="evidence" value="ECO:0007669"/>
    <property type="project" value="UniProtKB-KW"/>
</dbReference>
<dbReference type="PANTHER" id="PTHR46680:SF3">
    <property type="entry name" value="NF-KAPPA-B INHIBITOR CACTUS"/>
    <property type="match status" value="1"/>
</dbReference>
<dbReference type="PANTHER" id="PTHR46680">
    <property type="entry name" value="NF-KAPPA-B INHIBITOR ALPHA"/>
    <property type="match status" value="1"/>
</dbReference>
<evidence type="ECO:0000256" key="7">
    <source>
        <dbReference type="ARBA" id="ARBA00023298"/>
    </source>
</evidence>
<evidence type="ECO:0000313" key="10">
    <source>
        <dbReference type="Proteomes" id="UP000288716"/>
    </source>
</evidence>
<dbReference type="GO" id="GO:0044231">
    <property type="term" value="C:host cell presynaptic membrane"/>
    <property type="evidence" value="ECO:0007669"/>
    <property type="project" value="UniProtKB-KW"/>
</dbReference>
<evidence type="ECO:0000256" key="4">
    <source>
        <dbReference type="ARBA" id="ARBA00022737"/>
    </source>
</evidence>
<dbReference type="Gene3D" id="1.25.40.20">
    <property type="entry name" value="Ankyrin repeat-containing domain"/>
    <property type="match status" value="1"/>
</dbReference>
<dbReference type="InterPro" id="IPR051070">
    <property type="entry name" value="NF-kappa-B_inhibitor"/>
</dbReference>
<dbReference type="EMBL" id="NCKV01022774">
    <property type="protein sequence ID" value="RWS19778.1"/>
    <property type="molecule type" value="Genomic_DNA"/>
</dbReference>
<keyword evidence="3" id="KW-1052">Target cell membrane</keyword>
<reference evidence="9 10" key="1">
    <citation type="journal article" date="2018" name="Gigascience">
        <title>Genomes of trombidid mites reveal novel predicted allergens and laterally-transferred genes associated with secondary metabolism.</title>
        <authorList>
            <person name="Dong X."/>
            <person name="Chaisiri K."/>
            <person name="Xia D."/>
            <person name="Armstrong S.D."/>
            <person name="Fang Y."/>
            <person name="Donnelly M.J."/>
            <person name="Kadowaki T."/>
            <person name="McGarry J.W."/>
            <person name="Darby A.C."/>
            <person name="Makepeace B.L."/>
        </authorList>
    </citation>
    <scope>NUCLEOTIDE SEQUENCE [LARGE SCALE GENOMIC DNA]</scope>
    <source>
        <strain evidence="9">UoL-UT</strain>
    </source>
</reference>
<dbReference type="AlphaFoldDB" id="A0A443RXB1"/>
<organism evidence="9 10">
    <name type="scientific">Leptotrombidium deliense</name>
    <dbReference type="NCBI Taxonomy" id="299467"/>
    <lineage>
        <taxon>Eukaryota</taxon>
        <taxon>Metazoa</taxon>
        <taxon>Ecdysozoa</taxon>
        <taxon>Arthropoda</taxon>
        <taxon>Chelicerata</taxon>
        <taxon>Arachnida</taxon>
        <taxon>Acari</taxon>
        <taxon>Acariformes</taxon>
        <taxon>Trombidiformes</taxon>
        <taxon>Prostigmata</taxon>
        <taxon>Anystina</taxon>
        <taxon>Parasitengona</taxon>
        <taxon>Trombiculoidea</taxon>
        <taxon>Trombiculidae</taxon>
        <taxon>Leptotrombidium</taxon>
    </lineage>
</organism>
<dbReference type="GO" id="GO:0051059">
    <property type="term" value="F:NF-kappaB binding"/>
    <property type="evidence" value="ECO:0007669"/>
    <property type="project" value="TreeGrafter"/>
</dbReference>
<name>A0A443RXB1_9ACAR</name>
<evidence type="ECO:0000313" key="9">
    <source>
        <dbReference type="EMBL" id="RWS19778.1"/>
    </source>
</evidence>
<keyword evidence="7" id="KW-0472">Membrane</keyword>
<protein>
    <submittedName>
        <fullName evidence="9">NF-kappa-B inhibitor epsilon-like protein</fullName>
    </submittedName>
</protein>
<comment type="subcellular location">
    <subcellularLocation>
        <location evidence="1">Target cell membrane</location>
    </subcellularLocation>
</comment>
<evidence type="ECO:0000256" key="3">
    <source>
        <dbReference type="ARBA" id="ARBA00022537"/>
    </source>
</evidence>
<evidence type="ECO:0000256" key="6">
    <source>
        <dbReference type="ARBA" id="ARBA00023043"/>
    </source>
</evidence>
<dbReference type="Proteomes" id="UP000288716">
    <property type="component" value="Unassembled WGS sequence"/>
</dbReference>
<feature type="repeat" description="ANK" evidence="8">
    <location>
        <begin position="23"/>
        <end position="55"/>
    </location>
</feature>
<dbReference type="SUPFAM" id="SSF48403">
    <property type="entry name" value="Ankyrin repeat"/>
    <property type="match status" value="1"/>
</dbReference>
<keyword evidence="6 8" id="KW-0040">ANK repeat</keyword>
<dbReference type="GO" id="GO:0071356">
    <property type="term" value="P:cellular response to tumor necrosis factor"/>
    <property type="evidence" value="ECO:0007669"/>
    <property type="project" value="TreeGrafter"/>
</dbReference>
<dbReference type="InterPro" id="IPR036770">
    <property type="entry name" value="Ankyrin_rpt-contain_sf"/>
</dbReference>
<evidence type="ECO:0000256" key="1">
    <source>
        <dbReference type="ARBA" id="ARBA00004175"/>
    </source>
</evidence>
<sequence length="77" mass="8511">MNYVGVTHRKCTIHQSNSLRNYEGETCVHLGVIIGNEILLERLVSTGADVDAREAKSGKTALHIVVEIQKLHVNMAQ</sequence>
<dbReference type="VEuPathDB" id="VectorBase:LDEU012262"/>
<gene>
    <name evidence="9" type="ORF">B4U80_14957</name>
</gene>
<keyword evidence="2" id="KW-0268">Exocytosis</keyword>
<dbReference type="Pfam" id="PF00023">
    <property type="entry name" value="Ank"/>
    <property type="match status" value="1"/>
</dbReference>
<keyword evidence="5" id="KW-0528">Neurotoxin</keyword>
<evidence type="ECO:0000256" key="8">
    <source>
        <dbReference type="PROSITE-ProRule" id="PRU00023"/>
    </source>
</evidence>
<keyword evidence="10" id="KW-1185">Reference proteome</keyword>
<dbReference type="PROSITE" id="PS50088">
    <property type="entry name" value="ANK_REPEAT"/>
    <property type="match status" value="1"/>
</dbReference>
<comment type="caution">
    <text evidence="9">The sequence shown here is derived from an EMBL/GenBank/DDBJ whole genome shotgun (WGS) entry which is preliminary data.</text>
</comment>
<evidence type="ECO:0000256" key="2">
    <source>
        <dbReference type="ARBA" id="ARBA00022483"/>
    </source>
</evidence>
<feature type="non-terminal residue" evidence="9">
    <location>
        <position position="77"/>
    </location>
</feature>
<dbReference type="GO" id="GO:0005829">
    <property type="term" value="C:cytosol"/>
    <property type="evidence" value="ECO:0007669"/>
    <property type="project" value="TreeGrafter"/>
</dbReference>